<evidence type="ECO:0000313" key="2">
    <source>
        <dbReference type="EMBL" id="ABD11902.1"/>
    </source>
</evidence>
<dbReference type="InterPro" id="IPR011990">
    <property type="entry name" value="TPR-like_helical_dom_sf"/>
</dbReference>
<dbReference type="Proteomes" id="UP000001937">
    <property type="component" value="Chromosome"/>
</dbReference>
<accession>Q2J9Z0</accession>
<dbReference type="OrthoDB" id="3217612at2"/>
<sequence length="434" mass="46544">MGGWLGLTQAQLSRIENGRAPEELTKLIRYSQILGIPGELLWFDRPGEPRTRATGGSQAPALTVPVIVGGQQVALPIDRAAAHSHGLTDLVAELASDSGEAGAPQVPMPRGERAAPGSAHVVPLASLEEMQHLAAAMQDAGRYLDETVVGYFGQQFTRCKANDGQMGPLRALPLVLGVLDAIQSRARDVRPQVRRALLSVGADGAEFAGWLYRDLHDATSAAYWYDRAMEWAQEAGDLPMQGYILLRKSQSAYEDRDATRVLTLAQAARYGPWNLPPRVQAEVTQQEARGLAMTGDPIGVVEQKLDEARALLGAADDDPDSLGAGYDEGTWLLRSATCYIEAGKPGRAAALYGEVLATGALSRRDEGYYRARRAVAHALGGEPDAAAEEGLTALRLATATGSSRTTRELTRAAQILTPWQTRPGPRQLRAALLV</sequence>
<gene>
    <name evidence="2" type="ordered locus">Francci3_2538</name>
</gene>
<dbReference type="CDD" id="cd00093">
    <property type="entry name" value="HTH_XRE"/>
    <property type="match status" value="1"/>
</dbReference>
<dbReference type="HOGENOM" id="CLU_037937_2_0_11"/>
<dbReference type="PROSITE" id="PS50943">
    <property type="entry name" value="HTH_CROC1"/>
    <property type="match status" value="1"/>
</dbReference>
<name>Q2J9Z0_FRACC</name>
<feature type="domain" description="HTH cro/C1-type" evidence="1">
    <location>
        <begin position="5"/>
        <end position="41"/>
    </location>
</feature>
<dbReference type="STRING" id="106370.Francci3_2538"/>
<dbReference type="InterPro" id="IPR001387">
    <property type="entry name" value="Cro/C1-type_HTH"/>
</dbReference>
<dbReference type="eggNOG" id="COG1476">
    <property type="taxonomic scope" value="Bacteria"/>
</dbReference>
<reference evidence="2 3" key="1">
    <citation type="journal article" date="2007" name="Genome Res.">
        <title>Genome characteristics of facultatively symbiotic Frankia sp. strains reflect host range and host plant biogeography.</title>
        <authorList>
            <person name="Normand P."/>
            <person name="Lapierre P."/>
            <person name="Tisa L.S."/>
            <person name="Gogarten J.P."/>
            <person name="Alloisio N."/>
            <person name="Bagnarol E."/>
            <person name="Bassi C.A."/>
            <person name="Berry A.M."/>
            <person name="Bickhart D.M."/>
            <person name="Choisne N."/>
            <person name="Couloux A."/>
            <person name="Cournoyer B."/>
            <person name="Cruveiller S."/>
            <person name="Daubin V."/>
            <person name="Demange N."/>
            <person name="Francino M.P."/>
            <person name="Goltsman E."/>
            <person name="Huang Y."/>
            <person name="Kopp O.R."/>
            <person name="Labarre L."/>
            <person name="Lapidus A."/>
            <person name="Lavire C."/>
            <person name="Marechal J."/>
            <person name="Martinez M."/>
            <person name="Mastronunzio J.E."/>
            <person name="Mullin B.C."/>
            <person name="Niemann J."/>
            <person name="Pujic P."/>
            <person name="Rawnsley T."/>
            <person name="Rouy Z."/>
            <person name="Schenowitz C."/>
            <person name="Sellstedt A."/>
            <person name="Tavares F."/>
            <person name="Tomkins J.P."/>
            <person name="Vallenet D."/>
            <person name="Valverde C."/>
            <person name="Wall L.G."/>
            <person name="Wang Y."/>
            <person name="Medigue C."/>
            <person name="Benson D.R."/>
        </authorList>
    </citation>
    <scope>NUCLEOTIDE SEQUENCE [LARGE SCALE GENOMIC DNA]</scope>
    <source>
        <strain evidence="3">DSM 45818 / CECT 9043 / CcI3</strain>
    </source>
</reference>
<evidence type="ECO:0000259" key="1">
    <source>
        <dbReference type="PROSITE" id="PS50943"/>
    </source>
</evidence>
<dbReference type="SUPFAM" id="SSF48452">
    <property type="entry name" value="TPR-like"/>
    <property type="match status" value="1"/>
</dbReference>
<protein>
    <submittedName>
        <fullName evidence="2">DNA-binding protein</fullName>
    </submittedName>
</protein>
<dbReference type="SUPFAM" id="SSF47413">
    <property type="entry name" value="lambda repressor-like DNA-binding domains"/>
    <property type="match status" value="1"/>
</dbReference>
<evidence type="ECO:0000313" key="3">
    <source>
        <dbReference type="Proteomes" id="UP000001937"/>
    </source>
</evidence>
<dbReference type="GO" id="GO:0003677">
    <property type="term" value="F:DNA binding"/>
    <property type="evidence" value="ECO:0007669"/>
    <property type="project" value="UniProtKB-KW"/>
</dbReference>
<proteinExistence type="predicted"/>
<dbReference type="AlphaFoldDB" id="Q2J9Z0"/>
<dbReference type="RefSeq" id="WP_011436940.1">
    <property type="nucleotide sequence ID" value="NC_007777.1"/>
</dbReference>
<dbReference type="InterPro" id="IPR010982">
    <property type="entry name" value="Lambda_DNA-bd_dom_sf"/>
</dbReference>
<dbReference type="PhylomeDB" id="Q2J9Z0"/>
<organism evidence="2 3">
    <name type="scientific">Frankia casuarinae (strain DSM 45818 / CECT 9043 / HFP020203 / CcI3)</name>
    <dbReference type="NCBI Taxonomy" id="106370"/>
    <lineage>
        <taxon>Bacteria</taxon>
        <taxon>Bacillati</taxon>
        <taxon>Actinomycetota</taxon>
        <taxon>Actinomycetes</taxon>
        <taxon>Frankiales</taxon>
        <taxon>Frankiaceae</taxon>
        <taxon>Frankia</taxon>
    </lineage>
</organism>
<dbReference type="KEGG" id="fra:Francci3_2538"/>
<keyword evidence="2" id="KW-0238">DNA-binding</keyword>
<dbReference type="EMBL" id="CP000249">
    <property type="protein sequence ID" value="ABD11902.1"/>
    <property type="molecule type" value="Genomic_DNA"/>
</dbReference>
<keyword evidence="3" id="KW-1185">Reference proteome</keyword>